<name>A0A382KYA6_9ZZZZ</name>
<evidence type="ECO:0000313" key="2">
    <source>
        <dbReference type="EMBL" id="SVC28525.1"/>
    </source>
</evidence>
<feature type="non-terminal residue" evidence="2">
    <location>
        <position position="81"/>
    </location>
</feature>
<dbReference type="AlphaFoldDB" id="A0A382KYA6"/>
<dbReference type="EMBL" id="UINC01083124">
    <property type="protein sequence ID" value="SVC28525.1"/>
    <property type="molecule type" value="Genomic_DNA"/>
</dbReference>
<keyword evidence="1" id="KW-0812">Transmembrane</keyword>
<organism evidence="2">
    <name type="scientific">marine metagenome</name>
    <dbReference type="NCBI Taxonomy" id="408172"/>
    <lineage>
        <taxon>unclassified sequences</taxon>
        <taxon>metagenomes</taxon>
        <taxon>ecological metagenomes</taxon>
    </lineage>
</organism>
<gene>
    <name evidence="2" type="ORF">METZ01_LOCUS281379</name>
</gene>
<accession>A0A382KYA6</accession>
<sequence>MRTLRTLVWSLTAFANIGWRHVWSDHPRTFVWVLSVCLFYTWRFGPLGGVLMAAVILFTSYVFFARRFWKLRRVAAYHEAG</sequence>
<keyword evidence="1" id="KW-0472">Membrane</keyword>
<protein>
    <submittedName>
        <fullName evidence="2">Uncharacterized protein</fullName>
    </submittedName>
</protein>
<reference evidence="2" key="1">
    <citation type="submission" date="2018-05" db="EMBL/GenBank/DDBJ databases">
        <authorList>
            <person name="Lanie J.A."/>
            <person name="Ng W.-L."/>
            <person name="Kazmierczak K.M."/>
            <person name="Andrzejewski T.M."/>
            <person name="Davidsen T.M."/>
            <person name="Wayne K.J."/>
            <person name="Tettelin H."/>
            <person name="Glass J.I."/>
            <person name="Rusch D."/>
            <person name="Podicherti R."/>
            <person name="Tsui H.-C.T."/>
            <person name="Winkler M.E."/>
        </authorList>
    </citation>
    <scope>NUCLEOTIDE SEQUENCE</scope>
</reference>
<proteinExistence type="predicted"/>
<keyword evidence="1" id="KW-1133">Transmembrane helix</keyword>
<evidence type="ECO:0000256" key="1">
    <source>
        <dbReference type="SAM" id="Phobius"/>
    </source>
</evidence>
<feature type="transmembrane region" description="Helical" evidence="1">
    <location>
        <begin position="44"/>
        <end position="64"/>
    </location>
</feature>